<proteinExistence type="predicted"/>
<dbReference type="SUPFAM" id="SSF58113">
    <property type="entry name" value="Apolipoprotein A-I"/>
    <property type="match status" value="1"/>
</dbReference>
<evidence type="ECO:0000256" key="1">
    <source>
        <dbReference type="SAM" id="Coils"/>
    </source>
</evidence>
<evidence type="ECO:0000313" key="3">
    <source>
        <dbReference type="Proteomes" id="UP000284841"/>
    </source>
</evidence>
<accession>A0A415DY11</accession>
<feature type="coiled-coil region" evidence="1">
    <location>
        <begin position="6"/>
        <end position="98"/>
    </location>
</feature>
<sequence>MILEALKDLQGGMTELKQEMSTTKTELQKEIASTRTELQKEMSTTKTELQGEIAELKQEMSTTKTELQSEIGLLKDEMSDLKNEVTSVKVTLENVTNRHLKTIAEGHCDLSRKLDEAIKGNVDEEQLLVRVGLLEDDVRLLKEKVNTIA</sequence>
<dbReference type="Gene3D" id="1.20.58.130">
    <property type="match status" value="1"/>
</dbReference>
<dbReference type="RefSeq" id="WP_118335971.1">
    <property type="nucleotide sequence ID" value="NZ_AP025567.1"/>
</dbReference>
<comment type="caution">
    <text evidence="2">The sequence shown here is derived from an EMBL/GenBank/DDBJ whole genome shotgun (WGS) entry which is preliminary data.</text>
</comment>
<keyword evidence="3" id="KW-1185">Reference proteome</keyword>
<name>A0A415DY11_9FIRM</name>
<dbReference type="AlphaFoldDB" id="A0A415DY11"/>
<gene>
    <name evidence="2" type="ORF">DW099_12930</name>
</gene>
<dbReference type="EMBL" id="QRMS01000004">
    <property type="protein sequence ID" value="RHJ85748.1"/>
    <property type="molecule type" value="Genomic_DNA"/>
</dbReference>
<protein>
    <submittedName>
        <fullName evidence="2">DUF1640 domain-containing protein</fullName>
    </submittedName>
</protein>
<dbReference type="OrthoDB" id="9815061at2"/>
<reference evidence="2 3" key="1">
    <citation type="submission" date="2018-08" db="EMBL/GenBank/DDBJ databases">
        <title>A genome reference for cultivated species of the human gut microbiota.</title>
        <authorList>
            <person name="Zou Y."/>
            <person name="Xue W."/>
            <person name="Luo G."/>
        </authorList>
    </citation>
    <scope>NUCLEOTIDE SEQUENCE [LARGE SCALE GENOMIC DNA]</scope>
    <source>
        <strain evidence="2 3">AM07-24</strain>
    </source>
</reference>
<organism evidence="2 3">
    <name type="scientific">Emergencia timonensis</name>
    <dbReference type="NCBI Taxonomy" id="1776384"/>
    <lineage>
        <taxon>Bacteria</taxon>
        <taxon>Bacillati</taxon>
        <taxon>Bacillota</taxon>
        <taxon>Clostridia</taxon>
        <taxon>Peptostreptococcales</taxon>
        <taxon>Anaerovoracaceae</taxon>
        <taxon>Emergencia</taxon>
    </lineage>
</organism>
<dbReference type="Proteomes" id="UP000284841">
    <property type="component" value="Unassembled WGS sequence"/>
</dbReference>
<dbReference type="STRING" id="1776384.GCA_900086585_02184"/>
<evidence type="ECO:0000313" key="2">
    <source>
        <dbReference type="EMBL" id="RHJ85748.1"/>
    </source>
</evidence>
<keyword evidence="1" id="KW-0175">Coiled coil</keyword>